<evidence type="ECO:0000256" key="8">
    <source>
        <dbReference type="ARBA" id="ARBA00029346"/>
    </source>
</evidence>
<dbReference type="NCBIfam" id="TIGR00125">
    <property type="entry name" value="cyt_tran_rel"/>
    <property type="match status" value="1"/>
</dbReference>
<keyword evidence="1 9" id="KW-0963">Cytoplasm</keyword>
<keyword evidence="6 9" id="KW-0460">Magnesium</keyword>
<dbReference type="SUPFAM" id="SSF52374">
    <property type="entry name" value="Nucleotidylyl transferase"/>
    <property type="match status" value="1"/>
</dbReference>
<dbReference type="UniPathway" id="UPA00241">
    <property type="reaction ID" value="UER00355"/>
</dbReference>
<evidence type="ECO:0000256" key="3">
    <source>
        <dbReference type="ARBA" id="ARBA00022695"/>
    </source>
</evidence>
<keyword evidence="7 9" id="KW-0173">Coenzyme A biosynthesis</keyword>
<keyword evidence="2 9" id="KW-0808">Transferase</keyword>
<feature type="binding site" evidence="9">
    <location>
        <position position="16"/>
    </location>
    <ligand>
        <name>ATP</name>
        <dbReference type="ChEBI" id="CHEBI:30616"/>
    </ligand>
</feature>
<feature type="binding site" evidence="9">
    <location>
        <position position="87"/>
    </location>
    <ligand>
        <name>substrate</name>
    </ligand>
</feature>
<feature type="binding site" evidence="9">
    <location>
        <position position="8"/>
    </location>
    <ligand>
        <name>substrate</name>
    </ligand>
</feature>
<dbReference type="RefSeq" id="WP_057828983.1">
    <property type="nucleotide sequence ID" value="NZ_AYZE01000014.1"/>
</dbReference>
<dbReference type="GO" id="GO:0015937">
    <property type="term" value="P:coenzyme A biosynthetic process"/>
    <property type="evidence" value="ECO:0007669"/>
    <property type="project" value="UniProtKB-UniRule"/>
</dbReference>
<feature type="binding site" evidence="9">
    <location>
        <position position="40"/>
    </location>
    <ligand>
        <name>substrate</name>
    </ligand>
</feature>
<proteinExistence type="inferred from homology"/>
<keyword evidence="12" id="KW-1185">Reference proteome</keyword>
<dbReference type="EC" id="2.7.7.3" evidence="9"/>
<dbReference type="STRING" id="1423729.FC80_GL000751"/>
<keyword evidence="3 9" id="KW-0548">Nucleotidyltransferase</keyword>
<feature type="binding site" evidence="9">
    <location>
        <begin position="123"/>
        <end position="129"/>
    </location>
    <ligand>
        <name>ATP</name>
        <dbReference type="ChEBI" id="CHEBI:30616"/>
    </ligand>
</feature>
<feature type="binding site" evidence="9">
    <location>
        <position position="73"/>
    </location>
    <ligand>
        <name>substrate</name>
    </ligand>
</feature>
<dbReference type="PRINTS" id="PR01020">
    <property type="entry name" value="LPSBIOSNTHSS"/>
</dbReference>
<comment type="function">
    <text evidence="9">Reversibly transfers an adenylyl group from ATP to 4'-phosphopantetheine, yielding dephospho-CoA (dPCoA) and pyrophosphate.</text>
</comment>
<feature type="site" description="Transition state stabilizer" evidence="9">
    <location>
        <position position="16"/>
    </location>
</feature>
<keyword evidence="4 9" id="KW-0547">Nucleotide-binding</keyword>
<dbReference type="AlphaFoldDB" id="A0A0R2CH02"/>
<comment type="cofactor">
    <cofactor evidence="9">
        <name>Mg(2+)</name>
        <dbReference type="ChEBI" id="CHEBI:18420"/>
    </cofactor>
</comment>
<evidence type="ECO:0000256" key="5">
    <source>
        <dbReference type="ARBA" id="ARBA00022840"/>
    </source>
</evidence>
<organism evidence="11 12">
    <name type="scientific">Liquorilactobacillus cacaonum DSM 21116</name>
    <dbReference type="NCBI Taxonomy" id="1423729"/>
    <lineage>
        <taxon>Bacteria</taxon>
        <taxon>Bacillati</taxon>
        <taxon>Bacillota</taxon>
        <taxon>Bacilli</taxon>
        <taxon>Lactobacillales</taxon>
        <taxon>Lactobacillaceae</taxon>
        <taxon>Liquorilactobacillus</taxon>
    </lineage>
</organism>
<evidence type="ECO:0000256" key="4">
    <source>
        <dbReference type="ARBA" id="ARBA00022741"/>
    </source>
</evidence>
<evidence type="ECO:0000313" key="12">
    <source>
        <dbReference type="Proteomes" id="UP000051131"/>
    </source>
</evidence>
<name>A0A0R2CH02_9LACO</name>
<dbReference type="Pfam" id="PF01467">
    <property type="entry name" value="CTP_transf_like"/>
    <property type="match status" value="1"/>
</dbReference>
<evidence type="ECO:0000256" key="7">
    <source>
        <dbReference type="ARBA" id="ARBA00022993"/>
    </source>
</evidence>
<dbReference type="GO" id="GO:0004595">
    <property type="term" value="F:pantetheine-phosphate adenylyltransferase activity"/>
    <property type="evidence" value="ECO:0007669"/>
    <property type="project" value="UniProtKB-UniRule"/>
</dbReference>
<dbReference type="InterPro" id="IPR014729">
    <property type="entry name" value="Rossmann-like_a/b/a_fold"/>
</dbReference>
<dbReference type="Gene3D" id="3.40.50.620">
    <property type="entry name" value="HUPs"/>
    <property type="match status" value="1"/>
</dbReference>
<dbReference type="OrthoDB" id="9806661at2"/>
<comment type="caution">
    <text evidence="11">The sequence shown here is derived from an EMBL/GenBank/DDBJ whole genome shotgun (WGS) entry which is preliminary data.</text>
</comment>
<dbReference type="Proteomes" id="UP000051131">
    <property type="component" value="Unassembled WGS sequence"/>
</dbReference>
<comment type="subunit">
    <text evidence="9">Homohexamer.</text>
</comment>
<accession>A0A0R2CH02</accession>
<keyword evidence="5 9" id="KW-0067">ATP-binding</keyword>
<dbReference type="CDD" id="cd02163">
    <property type="entry name" value="PPAT"/>
    <property type="match status" value="1"/>
</dbReference>
<sequence>MRAIFPGSFDPITCGHIDLIKRASSIFDELVIIVMTNTSKIGLFSSNERVSLIKHEIQDITNVSVESRENILTVEVMRDLNAHILIRGLRNTHDFIYETDIAAINKRLNPGIDTIFFPTSKEYEHISSSLIKEVAKFGGDLSGMVPKNVERVLKDKLR</sequence>
<evidence type="ECO:0000313" key="11">
    <source>
        <dbReference type="EMBL" id="KRM90759.1"/>
    </source>
</evidence>
<dbReference type="PANTHER" id="PTHR21342:SF1">
    <property type="entry name" value="PHOSPHOPANTETHEINE ADENYLYLTRANSFERASE"/>
    <property type="match status" value="1"/>
</dbReference>
<feature type="binding site" evidence="9">
    <location>
        <position position="98"/>
    </location>
    <ligand>
        <name>ATP</name>
        <dbReference type="ChEBI" id="CHEBI:30616"/>
    </ligand>
</feature>
<comment type="similarity">
    <text evidence="9">Belongs to the bacterial CoaD family.</text>
</comment>
<dbReference type="HAMAP" id="MF_00151">
    <property type="entry name" value="PPAT_bact"/>
    <property type="match status" value="1"/>
</dbReference>
<dbReference type="PATRIC" id="fig|1423729.3.peg.759"/>
<evidence type="ECO:0000259" key="10">
    <source>
        <dbReference type="Pfam" id="PF01467"/>
    </source>
</evidence>
<dbReference type="GO" id="GO:0005737">
    <property type="term" value="C:cytoplasm"/>
    <property type="evidence" value="ECO:0007669"/>
    <property type="project" value="UniProtKB-SubCell"/>
</dbReference>
<gene>
    <name evidence="9" type="primary">coaD</name>
    <name evidence="11" type="ORF">FC80_GL000751</name>
</gene>
<protein>
    <recommendedName>
        <fullName evidence="9">Phosphopantetheine adenylyltransferase</fullName>
        <ecNumber evidence="9">2.7.7.3</ecNumber>
    </recommendedName>
    <alternativeName>
        <fullName evidence="9">Dephospho-CoA pyrophosphorylase</fullName>
    </alternativeName>
    <alternativeName>
        <fullName evidence="9">Pantetheine-phosphate adenylyltransferase</fullName>
        <shortName evidence="9">PPAT</shortName>
    </alternativeName>
</protein>
<evidence type="ECO:0000256" key="2">
    <source>
        <dbReference type="ARBA" id="ARBA00022679"/>
    </source>
</evidence>
<dbReference type="PANTHER" id="PTHR21342">
    <property type="entry name" value="PHOSPHOPANTETHEINE ADENYLYLTRANSFERASE"/>
    <property type="match status" value="1"/>
</dbReference>
<dbReference type="NCBIfam" id="TIGR01510">
    <property type="entry name" value="coaD_prev_kdtB"/>
    <property type="match status" value="1"/>
</dbReference>
<dbReference type="InterPro" id="IPR004821">
    <property type="entry name" value="Cyt_trans-like"/>
</dbReference>
<feature type="binding site" evidence="9">
    <location>
        <begin position="8"/>
        <end position="9"/>
    </location>
    <ligand>
        <name>ATP</name>
        <dbReference type="ChEBI" id="CHEBI:30616"/>
    </ligand>
</feature>
<dbReference type="GO" id="GO:0005524">
    <property type="term" value="F:ATP binding"/>
    <property type="evidence" value="ECO:0007669"/>
    <property type="project" value="UniProtKB-KW"/>
</dbReference>
<feature type="domain" description="Cytidyltransferase-like" evidence="10">
    <location>
        <begin position="4"/>
        <end position="133"/>
    </location>
</feature>
<dbReference type="EMBL" id="AYZE01000014">
    <property type="protein sequence ID" value="KRM90759.1"/>
    <property type="molecule type" value="Genomic_DNA"/>
</dbReference>
<evidence type="ECO:0000256" key="1">
    <source>
        <dbReference type="ARBA" id="ARBA00022490"/>
    </source>
</evidence>
<comment type="catalytic activity">
    <reaction evidence="8 9">
        <text>(R)-4'-phosphopantetheine + ATP + H(+) = 3'-dephospho-CoA + diphosphate</text>
        <dbReference type="Rhea" id="RHEA:19801"/>
        <dbReference type="ChEBI" id="CHEBI:15378"/>
        <dbReference type="ChEBI" id="CHEBI:30616"/>
        <dbReference type="ChEBI" id="CHEBI:33019"/>
        <dbReference type="ChEBI" id="CHEBI:57328"/>
        <dbReference type="ChEBI" id="CHEBI:61723"/>
        <dbReference type="EC" id="2.7.7.3"/>
    </reaction>
</comment>
<comment type="pathway">
    <text evidence="9">Cofactor biosynthesis; coenzyme A biosynthesis; CoA from (R)-pantothenate: step 4/5.</text>
</comment>
<reference evidence="11 12" key="1">
    <citation type="journal article" date="2015" name="Genome Announc.">
        <title>Expanding the biotechnology potential of lactobacilli through comparative genomics of 213 strains and associated genera.</title>
        <authorList>
            <person name="Sun Z."/>
            <person name="Harris H.M."/>
            <person name="McCann A."/>
            <person name="Guo C."/>
            <person name="Argimon S."/>
            <person name="Zhang W."/>
            <person name="Yang X."/>
            <person name="Jeffery I.B."/>
            <person name="Cooney J.C."/>
            <person name="Kagawa T.F."/>
            <person name="Liu W."/>
            <person name="Song Y."/>
            <person name="Salvetti E."/>
            <person name="Wrobel A."/>
            <person name="Rasinkangas P."/>
            <person name="Parkhill J."/>
            <person name="Rea M.C."/>
            <person name="O'Sullivan O."/>
            <person name="Ritari J."/>
            <person name="Douillard F.P."/>
            <person name="Paul Ross R."/>
            <person name="Yang R."/>
            <person name="Briner A.E."/>
            <person name="Felis G.E."/>
            <person name="de Vos W.M."/>
            <person name="Barrangou R."/>
            <person name="Klaenhammer T.R."/>
            <person name="Caufield P.W."/>
            <person name="Cui Y."/>
            <person name="Zhang H."/>
            <person name="O'Toole P.W."/>
        </authorList>
    </citation>
    <scope>NUCLEOTIDE SEQUENCE [LARGE SCALE GENOMIC DNA]</scope>
    <source>
        <strain evidence="11 12">DSM 21116</strain>
    </source>
</reference>
<feature type="binding site" evidence="9">
    <location>
        <begin position="88"/>
        <end position="90"/>
    </location>
    <ligand>
        <name>ATP</name>
        <dbReference type="ChEBI" id="CHEBI:30616"/>
    </ligand>
</feature>
<evidence type="ECO:0000256" key="9">
    <source>
        <dbReference type="HAMAP-Rule" id="MF_00151"/>
    </source>
</evidence>
<comment type="subcellular location">
    <subcellularLocation>
        <location evidence="9">Cytoplasm</location>
    </subcellularLocation>
</comment>
<evidence type="ECO:0000256" key="6">
    <source>
        <dbReference type="ARBA" id="ARBA00022842"/>
    </source>
</evidence>
<dbReference type="InterPro" id="IPR001980">
    <property type="entry name" value="PPAT"/>
</dbReference>